<gene>
    <name evidence="3" type="ORF">FHW18_000332</name>
</gene>
<dbReference type="SUPFAM" id="SSF54909">
    <property type="entry name" value="Dimeric alpha+beta barrel"/>
    <property type="match status" value="1"/>
</dbReference>
<dbReference type="Gene3D" id="3.30.70.100">
    <property type="match status" value="1"/>
</dbReference>
<proteinExistence type="inferred from homology"/>
<dbReference type="Proteomes" id="UP000542125">
    <property type="component" value="Unassembled WGS sequence"/>
</dbReference>
<sequence>MIVEERTYTCHAGKSLPYIRAYEAEGLAIQRPILGNLVGYFTTDIGTLNQVVHLWAYDSLADRAARRATLLQHPDWQAYAAKVQPFVLTQENRILVPAPFSPWADGPAY</sequence>
<organism evidence="3 4">
    <name type="scientific">Pigmentiphaga litoralis</name>
    <dbReference type="NCBI Taxonomy" id="516702"/>
    <lineage>
        <taxon>Bacteria</taxon>
        <taxon>Pseudomonadati</taxon>
        <taxon>Pseudomonadota</taxon>
        <taxon>Betaproteobacteria</taxon>
        <taxon>Burkholderiales</taxon>
        <taxon>Alcaligenaceae</taxon>
        <taxon>Pigmentiphaga</taxon>
    </lineage>
</organism>
<feature type="domain" description="NIPSNAP" evidence="2">
    <location>
        <begin position="3"/>
        <end position="102"/>
    </location>
</feature>
<dbReference type="RefSeq" id="WP_179582718.1">
    <property type="nucleotide sequence ID" value="NZ_JACBYR010000001.1"/>
</dbReference>
<evidence type="ECO:0000313" key="4">
    <source>
        <dbReference type="Proteomes" id="UP000542125"/>
    </source>
</evidence>
<name>A0A7Y9LLY4_9BURK</name>
<protein>
    <recommendedName>
        <fullName evidence="2">NIPSNAP domain-containing protein</fullName>
    </recommendedName>
</protein>
<dbReference type="InterPro" id="IPR051557">
    <property type="entry name" value="NipSnap_domain"/>
</dbReference>
<comment type="similarity">
    <text evidence="1">Belongs to the NipSnap family.</text>
</comment>
<dbReference type="AlphaFoldDB" id="A0A7Y9LLY4"/>
<dbReference type="EMBL" id="JACBYR010000001">
    <property type="protein sequence ID" value="NYE81061.1"/>
    <property type="molecule type" value="Genomic_DNA"/>
</dbReference>
<dbReference type="PANTHER" id="PTHR21017:SF17">
    <property type="entry name" value="PROTEIN NIPSNAP"/>
    <property type="match status" value="1"/>
</dbReference>
<comment type="caution">
    <text evidence="3">The sequence shown here is derived from an EMBL/GenBank/DDBJ whole genome shotgun (WGS) entry which is preliminary data.</text>
</comment>
<accession>A0A7Y9LLY4</accession>
<reference evidence="3 4" key="1">
    <citation type="submission" date="2020-07" db="EMBL/GenBank/DDBJ databases">
        <title>Genomic Encyclopedia of Type Strains, Phase IV (KMG-V): Genome sequencing to study the core and pangenomes of soil and plant-associated prokaryotes.</title>
        <authorList>
            <person name="Whitman W."/>
        </authorList>
    </citation>
    <scope>NUCLEOTIDE SEQUENCE [LARGE SCALE GENOMIC DNA]</scope>
    <source>
        <strain evidence="3 4">SAS40</strain>
    </source>
</reference>
<dbReference type="InterPro" id="IPR012577">
    <property type="entry name" value="NIPSNAP"/>
</dbReference>
<evidence type="ECO:0000256" key="1">
    <source>
        <dbReference type="ARBA" id="ARBA00005291"/>
    </source>
</evidence>
<dbReference type="PANTHER" id="PTHR21017">
    <property type="entry name" value="NIPSNAP-RELATED"/>
    <property type="match status" value="1"/>
</dbReference>
<evidence type="ECO:0000259" key="2">
    <source>
        <dbReference type="Pfam" id="PF07978"/>
    </source>
</evidence>
<evidence type="ECO:0000313" key="3">
    <source>
        <dbReference type="EMBL" id="NYE81061.1"/>
    </source>
</evidence>
<dbReference type="InterPro" id="IPR011008">
    <property type="entry name" value="Dimeric_a/b-barrel"/>
</dbReference>
<dbReference type="Pfam" id="PF07978">
    <property type="entry name" value="NIPSNAP"/>
    <property type="match status" value="1"/>
</dbReference>
<keyword evidence="4" id="KW-1185">Reference proteome</keyword>